<dbReference type="Proteomes" id="UP000296469">
    <property type="component" value="Chromosome"/>
</dbReference>
<keyword evidence="3" id="KW-1185">Reference proteome</keyword>
<protein>
    <submittedName>
        <fullName evidence="2">Uncharacterized protein</fullName>
    </submittedName>
</protein>
<dbReference type="EMBL" id="CP039291">
    <property type="protein sequence ID" value="QCB93327.1"/>
    <property type="molecule type" value="Genomic_DNA"/>
</dbReference>
<reference evidence="2 3" key="1">
    <citation type="submission" date="2019-04" db="EMBL/GenBank/DDBJ databases">
        <title>Isolation and identification of Cellulomonas shaoxiangyii sp. Nov. isolated from feces of the Tibetan antelopes (Pantholops hodgsonii) in the Qinghai-Tibet plateau of China.</title>
        <authorList>
            <person name="Tian Z."/>
        </authorList>
    </citation>
    <scope>NUCLEOTIDE SEQUENCE [LARGE SCALE GENOMIC DNA]</scope>
    <source>
        <strain evidence="2 3">Z28</strain>
    </source>
</reference>
<proteinExistence type="predicted"/>
<evidence type="ECO:0000313" key="3">
    <source>
        <dbReference type="Proteomes" id="UP000296469"/>
    </source>
</evidence>
<name>A0A4P7SIH1_9CELL</name>
<dbReference type="AlphaFoldDB" id="A0A4P7SIH1"/>
<sequence length="67" mass="7190">MSDPTSPAAIARADERRFATQDDELDEPRETPCGAGWHERCDGRAWVPGPDVLVPCLCDCGCGEGAE</sequence>
<organism evidence="2 3">
    <name type="scientific">Cellulomonas shaoxiangyii</name>
    <dbReference type="NCBI Taxonomy" id="2566013"/>
    <lineage>
        <taxon>Bacteria</taxon>
        <taxon>Bacillati</taxon>
        <taxon>Actinomycetota</taxon>
        <taxon>Actinomycetes</taxon>
        <taxon>Micrococcales</taxon>
        <taxon>Cellulomonadaceae</taxon>
        <taxon>Cellulomonas</taxon>
    </lineage>
</organism>
<gene>
    <name evidence="2" type="ORF">E5225_06945</name>
</gene>
<dbReference type="KEGG" id="celz:E5225_06945"/>
<evidence type="ECO:0000313" key="2">
    <source>
        <dbReference type="EMBL" id="QCB93327.1"/>
    </source>
</evidence>
<accession>A0A4P7SIH1</accession>
<evidence type="ECO:0000256" key="1">
    <source>
        <dbReference type="SAM" id="MobiDB-lite"/>
    </source>
</evidence>
<dbReference type="RefSeq" id="WP_135974924.1">
    <property type="nucleotide sequence ID" value="NZ_CP039291.1"/>
</dbReference>
<feature type="region of interest" description="Disordered" evidence="1">
    <location>
        <begin position="1"/>
        <end position="31"/>
    </location>
</feature>